<dbReference type="InterPro" id="IPR023346">
    <property type="entry name" value="Lysozyme-like_dom_sf"/>
</dbReference>
<reference evidence="1" key="1">
    <citation type="submission" date="2017-10" db="EMBL/GenBank/DDBJ databases">
        <title>Whole genome sequencing of members of genus Pseudoxanthomonas.</title>
        <authorList>
            <person name="Kumar S."/>
            <person name="Bansal K."/>
            <person name="Kaur A."/>
            <person name="Patil P."/>
            <person name="Sharma S."/>
            <person name="Patil P.B."/>
        </authorList>
    </citation>
    <scope>NUCLEOTIDE SEQUENCE</scope>
    <source>
        <strain evidence="1">DSM 22914</strain>
    </source>
</reference>
<accession>A0A921P3D4</accession>
<evidence type="ECO:0000313" key="2">
    <source>
        <dbReference type="Proteomes" id="UP000717981"/>
    </source>
</evidence>
<dbReference type="InterPro" id="IPR052354">
    <property type="entry name" value="Cell_Wall_Dynamics_Protein"/>
</dbReference>
<dbReference type="RefSeq" id="WP_425502381.1">
    <property type="nucleotide sequence ID" value="NZ_PDWK01000001.1"/>
</dbReference>
<dbReference type="PANTHER" id="PTHR34408:SF1">
    <property type="entry name" value="GLYCOSYL HYDROLASE FAMILY 19 DOMAIN-CONTAINING PROTEIN HI_1415"/>
    <property type="match status" value="1"/>
</dbReference>
<dbReference type="Proteomes" id="UP000717981">
    <property type="component" value="Unassembled WGS sequence"/>
</dbReference>
<proteinExistence type="predicted"/>
<dbReference type="PANTHER" id="PTHR34408">
    <property type="entry name" value="FAMILY PROTEIN, PUTATIVE-RELATED"/>
    <property type="match status" value="1"/>
</dbReference>
<keyword evidence="2" id="KW-1185">Reference proteome</keyword>
<gene>
    <name evidence="1" type="ORF">CR938_00050</name>
</gene>
<organism evidence="1 2">
    <name type="scientific">Pseudoxanthomonas taiwanensis</name>
    <dbReference type="NCBI Taxonomy" id="176598"/>
    <lineage>
        <taxon>Bacteria</taxon>
        <taxon>Pseudomonadati</taxon>
        <taxon>Pseudomonadota</taxon>
        <taxon>Gammaproteobacteria</taxon>
        <taxon>Lysobacterales</taxon>
        <taxon>Lysobacteraceae</taxon>
        <taxon>Pseudoxanthomonas</taxon>
    </lineage>
</organism>
<dbReference type="AlphaFoldDB" id="A0A921P3D4"/>
<name>A0A921P3D4_9GAMM</name>
<dbReference type="SUPFAM" id="SSF53955">
    <property type="entry name" value="Lysozyme-like"/>
    <property type="match status" value="1"/>
</dbReference>
<evidence type="ECO:0000313" key="1">
    <source>
        <dbReference type="EMBL" id="KAF1690909.1"/>
    </source>
</evidence>
<sequence>MLDAATLSHVMGCPMRRAAHWATPLARAMERHGITTPRRAAHFLAQIGHESASLSRLEENLDYSAARLREVWPSRFDAATARAYARQPERIANRVYANRLGNGDEASGDGWTYRGRGPIQLTGRANYRRMARITGLPLEAQPALAAEIDAGALIAAAWWQDAGLNTLADTGDILDVSRRVNLGTTRTHRMPNGLSDRITRTRRALALLEAA</sequence>
<protein>
    <submittedName>
        <fullName evidence="1">Lysozyme</fullName>
    </submittedName>
</protein>
<dbReference type="EMBL" id="PDWK01000001">
    <property type="protein sequence ID" value="KAF1690909.1"/>
    <property type="molecule type" value="Genomic_DNA"/>
</dbReference>
<dbReference type="Gene3D" id="1.10.530.10">
    <property type="match status" value="1"/>
</dbReference>
<comment type="caution">
    <text evidence="1">The sequence shown here is derived from an EMBL/GenBank/DDBJ whole genome shotgun (WGS) entry which is preliminary data.</text>
</comment>